<dbReference type="InterPro" id="IPR032875">
    <property type="entry name" value="Succ_CoA_lig_flav_dom"/>
</dbReference>
<dbReference type="InterPro" id="IPR003781">
    <property type="entry name" value="CoA-bd"/>
</dbReference>
<dbReference type="Gene3D" id="3.30.470.20">
    <property type="entry name" value="ATP-grasp fold, B domain"/>
    <property type="match status" value="1"/>
</dbReference>
<keyword evidence="1" id="KW-0067">ATP-binding</keyword>
<accession>A0A975IQ64</accession>
<dbReference type="PANTHER" id="PTHR42793">
    <property type="entry name" value="COA BINDING DOMAIN CONTAINING PROTEIN"/>
    <property type="match status" value="1"/>
</dbReference>
<dbReference type="Pfam" id="PF13549">
    <property type="entry name" value="ATP-grasp_5"/>
    <property type="match status" value="1"/>
</dbReference>
<dbReference type="PANTHER" id="PTHR42793:SF1">
    <property type="entry name" value="PEPTIDYL-LYSINE N-ACETYLTRANSFERASE PATZ"/>
    <property type="match status" value="1"/>
</dbReference>
<keyword evidence="1" id="KW-0547">Nucleotide-binding</keyword>
<dbReference type="InterPro" id="IPR036291">
    <property type="entry name" value="NAD(P)-bd_dom_sf"/>
</dbReference>
<dbReference type="SMART" id="SM00881">
    <property type="entry name" value="CoA_binding"/>
    <property type="match status" value="1"/>
</dbReference>
<dbReference type="InterPro" id="IPR013815">
    <property type="entry name" value="ATP_grasp_subdomain_1"/>
</dbReference>
<dbReference type="PROSITE" id="PS50975">
    <property type="entry name" value="ATP_GRASP"/>
    <property type="match status" value="1"/>
</dbReference>
<keyword evidence="4" id="KW-1185">Reference proteome</keyword>
<dbReference type="KEGG" id="aarc:G127AT_07515"/>
<evidence type="ECO:0000259" key="2">
    <source>
        <dbReference type="PROSITE" id="PS50975"/>
    </source>
</evidence>
<evidence type="ECO:0000256" key="1">
    <source>
        <dbReference type="PROSITE-ProRule" id="PRU00409"/>
    </source>
</evidence>
<organism evidence="3 4">
    <name type="scientific">Agromyces archimandritae</name>
    <dbReference type="NCBI Taxonomy" id="2781962"/>
    <lineage>
        <taxon>Bacteria</taxon>
        <taxon>Bacillati</taxon>
        <taxon>Actinomycetota</taxon>
        <taxon>Actinomycetes</taxon>
        <taxon>Micrococcales</taxon>
        <taxon>Microbacteriaceae</taxon>
        <taxon>Agromyces</taxon>
    </lineage>
</organism>
<proteinExistence type="predicted"/>
<name>A0A975IQ64_9MICO</name>
<dbReference type="GO" id="GO:0005524">
    <property type="term" value="F:ATP binding"/>
    <property type="evidence" value="ECO:0007669"/>
    <property type="project" value="UniProtKB-UniRule"/>
</dbReference>
<dbReference type="GO" id="GO:0016874">
    <property type="term" value="F:ligase activity"/>
    <property type="evidence" value="ECO:0007669"/>
    <property type="project" value="UniProtKB-KW"/>
</dbReference>
<dbReference type="Gene3D" id="3.30.1490.20">
    <property type="entry name" value="ATP-grasp fold, A domain"/>
    <property type="match status" value="1"/>
</dbReference>
<protein>
    <submittedName>
        <fullName evidence="3">Acetate--CoA ligase family protein</fullName>
    </submittedName>
</protein>
<gene>
    <name evidence="3" type="ORF">G127AT_07515</name>
</gene>
<sequence length="689" mass="71599">MTARDFTGLFEPRSVAILGASNDETKYGNWISVQALGMLGRRELHLVNRRGVSVRGRPPVRSLEEIGEPVDLVVITVPASGFEEAVEDSLAAGARAIVGVTAGFAELGAEGRAIQDRIVRRVRDAGAVLVGPNCLGVVDAASGLTLASNPMPEGELALFSQSGNMALELSGFLQQNGHGFSRFVSLGNQADVTAAELIDACIEHEATRAIAVYCEDFGDGRAFTEAASRAVEAGKPVILMTVGGSEASMRGAQSHTGALTSDTAVIDAACRAAGVVRVHTPRELADAAKVLLRYGVGNVVRRVAVIADGGGHGGIASDTCERFGLSVPEFSAALSERVAALLPPSAGTANPIDIAGAGEQDNPSFARVLHECLASGEVDAVLLTGYFGGYASYGEGLAAEELQTAARMAELTAEYGRPVLVHTMAHTSPAAALLEERGVPVCSAIEDAVRALAALDRARRAPTPTGGVTLPEVPLVSDDYWREREMLADIGIPFAPAMRVSDGAEARAAADRIGYPVVLKALGLLHKSDAGGVALGITDAEELDAALSRMERELAPPGFVVERMVDASGSVELILGVQRDPRFGSVVMVGAGGVLTEVLGDVAFELAPVDPEQGETLLRSLRTAKMLGDFRGRAGVDVASAAELLAKISAFAAANLRIREIEINPLLVSAAGAIALDARVILDPETSEK</sequence>
<dbReference type="AlphaFoldDB" id="A0A975IQ64"/>
<dbReference type="EMBL" id="CP071696">
    <property type="protein sequence ID" value="QTX06019.1"/>
    <property type="molecule type" value="Genomic_DNA"/>
</dbReference>
<keyword evidence="3" id="KW-0436">Ligase</keyword>
<evidence type="ECO:0000313" key="3">
    <source>
        <dbReference type="EMBL" id="QTX06019.1"/>
    </source>
</evidence>
<dbReference type="Gene3D" id="3.40.50.261">
    <property type="entry name" value="Succinyl-CoA synthetase domains"/>
    <property type="match status" value="2"/>
</dbReference>
<dbReference type="Proteomes" id="UP000671914">
    <property type="component" value="Chromosome"/>
</dbReference>
<dbReference type="Pfam" id="PF13380">
    <property type="entry name" value="CoA_binding_2"/>
    <property type="match status" value="1"/>
</dbReference>
<dbReference type="GO" id="GO:0046872">
    <property type="term" value="F:metal ion binding"/>
    <property type="evidence" value="ECO:0007669"/>
    <property type="project" value="InterPro"/>
</dbReference>
<evidence type="ECO:0000313" key="4">
    <source>
        <dbReference type="Proteomes" id="UP000671914"/>
    </source>
</evidence>
<feature type="domain" description="ATP-grasp" evidence="2">
    <location>
        <begin position="484"/>
        <end position="682"/>
    </location>
</feature>
<dbReference type="Pfam" id="PF13607">
    <property type="entry name" value="Succ_CoA_lig"/>
    <property type="match status" value="1"/>
</dbReference>
<dbReference type="SUPFAM" id="SSF52210">
    <property type="entry name" value="Succinyl-CoA synthetase domains"/>
    <property type="match status" value="2"/>
</dbReference>
<dbReference type="InterPro" id="IPR011761">
    <property type="entry name" value="ATP-grasp"/>
</dbReference>
<dbReference type="Gene3D" id="3.40.50.720">
    <property type="entry name" value="NAD(P)-binding Rossmann-like Domain"/>
    <property type="match status" value="1"/>
</dbReference>
<reference evidence="3" key="1">
    <citation type="submission" date="2021-03" db="EMBL/GenBank/DDBJ databases">
        <title>Agromyces archimandritus sp. nov., isolated from the cockroach Archimandrita tessellata.</title>
        <authorList>
            <person name="Guzman J."/>
            <person name="Ortuzar M."/>
            <person name="Poehlein A."/>
            <person name="Daniel R."/>
            <person name="Trujillo M."/>
            <person name="Vilcinskas A."/>
        </authorList>
    </citation>
    <scope>NUCLEOTIDE SEQUENCE</scope>
    <source>
        <strain evidence="3">G127AT</strain>
    </source>
</reference>
<dbReference type="SUPFAM" id="SSF56059">
    <property type="entry name" value="Glutathione synthetase ATP-binding domain-like"/>
    <property type="match status" value="1"/>
</dbReference>
<dbReference type="SUPFAM" id="SSF51735">
    <property type="entry name" value="NAD(P)-binding Rossmann-fold domains"/>
    <property type="match status" value="1"/>
</dbReference>
<dbReference type="InterPro" id="IPR016102">
    <property type="entry name" value="Succinyl-CoA_synth-like"/>
</dbReference>
<dbReference type="RefSeq" id="WP_210901555.1">
    <property type="nucleotide sequence ID" value="NZ_CP071696.1"/>
</dbReference>